<dbReference type="InterPro" id="IPR015421">
    <property type="entry name" value="PyrdxlP-dep_Trfase_major"/>
</dbReference>
<comment type="catalytic activity">
    <reaction evidence="6">
        <text>4-aminobutanoate + 2-oxoglutarate = succinate semialdehyde + L-glutamate</text>
        <dbReference type="Rhea" id="RHEA:23352"/>
        <dbReference type="ChEBI" id="CHEBI:16810"/>
        <dbReference type="ChEBI" id="CHEBI:29985"/>
        <dbReference type="ChEBI" id="CHEBI:57706"/>
        <dbReference type="ChEBI" id="CHEBI:59888"/>
        <dbReference type="EC" id="2.6.1.19"/>
    </reaction>
    <physiologicalReaction direction="left-to-right" evidence="6">
        <dbReference type="Rhea" id="RHEA:23353"/>
    </physiologicalReaction>
</comment>
<dbReference type="OrthoDB" id="9801052at2"/>
<dbReference type="InterPro" id="IPR004632">
    <property type="entry name" value="4NH2But_aminotransferase_bac"/>
</dbReference>
<dbReference type="EMBL" id="RHXB01000003">
    <property type="protein sequence ID" value="RSE27877.1"/>
    <property type="molecule type" value="Genomic_DNA"/>
</dbReference>
<protein>
    <submittedName>
        <fullName evidence="8">4-aminobutyrate--2-oxoglutarate transaminase</fullName>
        <ecNumber evidence="8">2.6.1.19</ecNumber>
    </submittedName>
</protein>
<dbReference type="AlphaFoldDB" id="A0A3R9ENY2"/>
<dbReference type="EC" id="2.6.1.19" evidence="8"/>
<evidence type="ECO:0000256" key="6">
    <source>
        <dbReference type="ARBA" id="ARBA00048671"/>
    </source>
</evidence>
<dbReference type="InterPro" id="IPR015424">
    <property type="entry name" value="PyrdxlP-dep_Trfase"/>
</dbReference>
<dbReference type="Proteomes" id="UP000275331">
    <property type="component" value="Unassembled WGS sequence"/>
</dbReference>
<dbReference type="NCBIfam" id="TIGR00700">
    <property type="entry name" value="GABAtrnsam"/>
    <property type="match status" value="1"/>
</dbReference>
<dbReference type="CDD" id="cd00610">
    <property type="entry name" value="OAT_like"/>
    <property type="match status" value="1"/>
</dbReference>
<gene>
    <name evidence="8" type="ORF">EGT71_05660</name>
</gene>
<comment type="caution">
    <text evidence="8">The sequence shown here is derived from an EMBL/GenBank/DDBJ whole genome shotgun (WGS) entry which is preliminary data.</text>
</comment>
<dbReference type="PIRSF" id="PIRSF000521">
    <property type="entry name" value="Transaminase_4ab_Lys_Orn"/>
    <property type="match status" value="1"/>
</dbReference>
<dbReference type="PANTHER" id="PTHR11986">
    <property type="entry name" value="AMINOTRANSFERASE CLASS III"/>
    <property type="match status" value="1"/>
</dbReference>
<proteinExistence type="inferred from homology"/>
<dbReference type="SUPFAM" id="SSF53383">
    <property type="entry name" value="PLP-dependent transferases"/>
    <property type="match status" value="1"/>
</dbReference>
<accession>A0A3R9ENY2</accession>
<dbReference type="InterPro" id="IPR015422">
    <property type="entry name" value="PyrdxlP-dep_Trfase_small"/>
</dbReference>
<keyword evidence="4 8" id="KW-0808">Transferase</keyword>
<evidence type="ECO:0000256" key="5">
    <source>
        <dbReference type="ARBA" id="ARBA00022898"/>
    </source>
</evidence>
<keyword evidence="3 8" id="KW-0032">Aminotransferase</keyword>
<dbReference type="InterPro" id="IPR050103">
    <property type="entry name" value="Class-III_PLP-dep_AT"/>
</dbReference>
<reference evidence="8 9" key="1">
    <citation type="submission" date="2018-10" db="EMBL/GenBank/DDBJ databases">
        <title>Transmission dynamics of multidrug resistant bacteria on intensive care unit surfaces.</title>
        <authorList>
            <person name="D'Souza A.W."/>
            <person name="Potter R.F."/>
            <person name="Wallace M."/>
            <person name="Shupe A."/>
            <person name="Patel S."/>
            <person name="Sun S."/>
            <person name="Gul D."/>
            <person name="Kwon J.H."/>
            <person name="Andleeb S."/>
            <person name="Burnham C.-A.D."/>
            <person name="Dantas G."/>
        </authorList>
    </citation>
    <scope>NUCLEOTIDE SEQUENCE [LARGE SCALE GENOMIC DNA]</scope>
    <source>
        <strain evidence="8 9">AS_373</strain>
    </source>
</reference>
<dbReference type="GO" id="GO:0009448">
    <property type="term" value="P:gamma-aminobutyric acid metabolic process"/>
    <property type="evidence" value="ECO:0007669"/>
    <property type="project" value="InterPro"/>
</dbReference>
<sequence length="419" mass="45152">MKNSELNQRRQNATPRGIGVMCGFYAERAENATLWDVEGREVIDFAAGIAVLNTGHRHPRLVEAIEKQLKAFTHTAYQIVPYEGYVSLAERINERAPIEGPVKTAFFTTGAEAVENAVKIARASTRRPGIITFSGAFHGRTFMTMALTGKVAPYKLGFGPFPGSVFHARYPNDLHGVSVEQALESLEYLFKADIAPDQVAAIVLEPIQGEGGFNVAPPEFFSALRQICDQHGILLIADEVQTGFARTGKLFAMEHYPVKADLITMAKSLAGGMPLSAVAGRAEVMDAPAPGGLGGTYAGNPLAIASAHAVLDVIDDEKLCQRANELGAQLKEVLEQAQSKAIAQVRGLGSMIAIEFNDPATGKPSPDITRDVQQAALEQGLLLLTCGVYGNVIRFLYPLTIPQAQFTQALNILKQVLPR</sequence>
<dbReference type="Gene3D" id="3.90.1150.10">
    <property type="entry name" value="Aspartate Aminotransferase, domain 1"/>
    <property type="match status" value="1"/>
</dbReference>
<dbReference type="InterPro" id="IPR049704">
    <property type="entry name" value="Aminotrans_3_PPA_site"/>
</dbReference>
<dbReference type="NCBIfam" id="NF005272">
    <property type="entry name" value="PRK06777.1"/>
    <property type="match status" value="1"/>
</dbReference>
<dbReference type="GO" id="GO:0030170">
    <property type="term" value="F:pyridoxal phosphate binding"/>
    <property type="evidence" value="ECO:0007669"/>
    <property type="project" value="InterPro"/>
</dbReference>
<organism evidence="8 9">
    <name type="scientific">Atlantibacter subterraneus</name>
    <dbReference type="NCBI Taxonomy" id="255519"/>
    <lineage>
        <taxon>Bacteria</taxon>
        <taxon>Pseudomonadati</taxon>
        <taxon>Pseudomonadota</taxon>
        <taxon>Gammaproteobacteria</taxon>
        <taxon>Enterobacterales</taxon>
        <taxon>Enterobacteriaceae</taxon>
        <taxon>Atlantibacter</taxon>
    </lineage>
</organism>
<comment type="similarity">
    <text evidence="2 7">Belongs to the class-III pyridoxal-phosphate-dependent aminotransferase family.</text>
</comment>
<dbReference type="PROSITE" id="PS00600">
    <property type="entry name" value="AA_TRANSFER_CLASS_3"/>
    <property type="match status" value="1"/>
</dbReference>
<keyword evidence="5 7" id="KW-0663">Pyridoxal phosphate</keyword>
<evidence type="ECO:0000256" key="7">
    <source>
        <dbReference type="RuleBase" id="RU003560"/>
    </source>
</evidence>
<dbReference type="RefSeq" id="WP_125292612.1">
    <property type="nucleotide sequence ID" value="NZ_DAMAQE010000003.1"/>
</dbReference>
<dbReference type="GO" id="GO:0042802">
    <property type="term" value="F:identical protein binding"/>
    <property type="evidence" value="ECO:0007669"/>
    <property type="project" value="TreeGrafter"/>
</dbReference>
<dbReference type="Gene3D" id="3.40.640.10">
    <property type="entry name" value="Type I PLP-dependent aspartate aminotransferase-like (Major domain)"/>
    <property type="match status" value="1"/>
</dbReference>
<evidence type="ECO:0000313" key="8">
    <source>
        <dbReference type="EMBL" id="RSE27877.1"/>
    </source>
</evidence>
<evidence type="ECO:0000256" key="3">
    <source>
        <dbReference type="ARBA" id="ARBA00022576"/>
    </source>
</evidence>
<evidence type="ECO:0000313" key="9">
    <source>
        <dbReference type="Proteomes" id="UP000275331"/>
    </source>
</evidence>
<dbReference type="Pfam" id="PF00202">
    <property type="entry name" value="Aminotran_3"/>
    <property type="match status" value="1"/>
</dbReference>
<dbReference type="InterPro" id="IPR005814">
    <property type="entry name" value="Aminotrans_3"/>
</dbReference>
<dbReference type="NCBIfam" id="NF007308">
    <property type="entry name" value="PRK09792.1"/>
    <property type="match status" value="1"/>
</dbReference>
<evidence type="ECO:0000256" key="4">
    <source>
        <dbReference type="ARBA" id="ARBA00022679"/>
    </source>
</evidence>
<dbReference type="FunFam" id="3.40.640.10:FF:000013">
    <property type="entry name" value="4-aminobutyrate aminotransferase"/>
    <property type="match status" value="1"/>
</dbReference>
<comment type="cofactor">
    <cofactor evidence="1">
        <name>pyridoxal 5'-phosphate</name>
        <dbReference type="ChEBI" id="CHEBI:597326"/>
    </cofactor>
</comment>
<evidence type="ECO:0000256" key="2">
    <source>
        <dbReference type="ARBA" id="ARBA00008954"/>
    </source>
</evidence>
<name>A0A3R9ENY2_9ENTR</name>
<evidence type="ECO:0000256" key="1">
    <source>
        <dbReference type="ARBA" id="ARBA00001933"/>
    </source>
</evidence>
<dbReference type="GO" id="GO:0034386">
    <property type="term" value="F:4-aminobutyrate:2-oxoglutarate transaminase activity"/>
    <property type="evidence" value="ECO:0007669"/>
    <property type="project" value="UniProtKB-EC"/>
</dbReference>